<evidence type="ECO:0000313" key="3">
    <source>
        <dbReference type="Proteomes" id="UP000249056"/>
    </source>
</evidence>
<dbReference type="AlphaFoldDB" id="A0A395IDV2"/>
<protein>
    <submittedName>
        <fullName evidence="2">Uncharacterized protein</fullName>
    </submittedName>
</protein>
<keyword evidence="3" id="KW-1185">Reference proteome</keyword>
<sequence length="399" mass="44220">MTALKAIDKPALGFSGVGNSVDLVLYTIQFYCYNVMALMVLFWAVKLFCGSWEIRANFLGSWLREHISLISKLFAITIPALLIGLGHAPLVLTSLVATFLLSNFTMLVSLSIKRNGWWGSSGTATASDMTGTGHGNANASGSVNDIGNGNHTSTRRSLYDRALITRFTIGFVILLALEVALIVFSIYSERNFQRLAKSSSPDFSISGCITDIILFMPGVTTSLLVFLVFGTAKSSRQYKDLIISGCGRRTRFPKSKRRGVIGSGDDEQGTEFQRLPSMGAKVLTLEEQAVLEAKMRGILPDQRTSIGTQDMTYTTQTGKKTRPESSVYTYHARTLSPIANFNFSRPVSARNEFRPVIREEGDAGRRGQDKMIWKLGWHWNKNGAMMEIAIEKRRIQQEI</sequence>
<dbReference type="Proteomes" id="UP000249056">
    <property type="component" value="Unassembled WGS sequence"/>
</dbReference>
<keyword evidence="1" id="KW-0472">Membrane</keyword>
<feature type="transmembrane region" description="Helical" evidence="1">
    <location>
        <begin position="163"/>
        <end position="187"/>
    </location>
</feature>
<evidence type="ECO:0000313" key="2">
    <source>
        <dbReference type="EMBL" id="RAL58557.1"/>
    </source>
</evidence>
<gene>
    <name evidence="2" type="ORF">DID88_003333</name>
</gene>
<keyword evidence="1" id="KW-1133">Transmembrane helix</keyword>
<keyword evidence="1" id="KW-0812">Transmembrane</keyword>
<comment type="caution">
    <text evidence="2">The sequence shown here is derived from an EMBL/GenBank/DDBJ whole genome shotgun (WGS) entry which is preliminary data.</text>
</comment>
<feature type="transmembrane region" description="Helical" evidence="1">
    <location>
        <begin position="23"/>
        <end position="45"/>
    </location>
</feature>
<feature type="transmembrane region" description="Helical" evidence="1">
    <location>
        <begin position="91"/>
        <end position="112"/>
    </location>
</feature>
<feature type="transmembrane region" description="Helical" evidence="1">
    <location>
        <begin position="66"/>
        <end position="85"/>
    </location>
</feature>
<feature type="transmembrane region" description="Helical" evidence="1">
    <location>
        <begin position="203"/>
        <end position="229"/>
    </location>
</feature>
<organism evidence="2 3">
    <name type="scientific">Monilinia fructigena</name>
    <dbReference type="NCBI Taxonomy" id="38457"/>
    <lineage>
        <taxon>Eukaryota</taxon>
        <taxon>Fungi</taxon>
        <taxon>Dikarya</taxon>
        <taxon>Ascomycota</taxon>
        <taxon>Pezizomycotina</taxon>
        <taxon>Leotiomycetes</taxon>
        <taxon>Helotiales</taxon>
        <taxon>Sclerotiniaceae</taxon>
        <taxon>Monilinia</taxon>
    </lineage>
</organism>
<accession>A0A395IDV2</accession>
<reference evidence="2 3" key="1">
    <citation type="submission" date="2018-06" db="EMBL/GenBank/DDBJ databases">
        <title>Genome Sequence of the Brown Rot Fungal Pathogen Monilinia fructigena.</title>
        <authorList>
            <person name="Landi L."/>
            <person name="De Miccolis Angelini R.M."/>
            <person name="Pollastro S."/>
            <person name="Abate D."/>
            <person name="Faretra F."/>
            <person name="Romanazzi G."/>
        </authorList>
    </citation>
    <scope>NUCLEOTIDE SEQUENCE [LARGE SCALE GENOMIC DNA]</scope>
    <source>
        <strain evidence="2 3">Mfrg269</strain>
    </source>
</reference>
<name>A0A395IDV2_9HELO</name>
<evidence type="ECO:0000256" key="1">
    <source>
        <dbReference type="SAM" id="Phobius"/>
    </source>
</evidence>
<proteinExistence type="predicted"/>
<dbReference type="EMBL" id="QKRW01000077">
    <property type="protein sequence ID" value="RAL58557.1"/>
    <property type="molecule type" value="Genomic_DNA"/>
</dbReference>
<dbReference type="OrthoDB" id="5287295at2759"/>